<reference evidence="1" key="1">
    <citation type="submission" date="2020-05" db="EMBL/GenBank/DDBJ databases">
        <title>Large-scale comparative analyses of tick genomes elucidate their genetic diversity and vector capacities.</title>
        <authorList>
            <person name="Jia N."/>
            <person name="Wang J."/>
            <person name="Shi W."/>
            <person name="Du L."/>
            <person name="Sun Y."/>
            <person name="Zhan W."/>
            <person name="Jiang J."/>
            <person name="Wang Q."/>
            <person name="Zhang B."/>
            <person name="Ji P."/>
            <person name="Sakyi L.B."/>
            <person name="Cui X."/>
            <person name="Yuan T."/>
            <person name="Jiang B."/>
            <person name="Yang W."/>
            <person name="Lam T.T.-Y."/>
            <person name="Chang Q."/>
            <person name="Ding S."/>
            <person name="Wang X."/>
            <person name="Zhu J."/>
            <person name="Ruan X."/>
            <person name="Zhao L."/>
            <person name="Wei J."/>
            <person name="Que T."/>
            <person name="Du C."/>
            <person name="Cheng J."/>
            <person name="Dai P."/>
            <person name="Han X."/>
            <person name="Huang E."/>
            <person name="Gao Y."/>
            <person name="Liu J."/>
            <person name="Shao H."/>
            <person name="Ye R."/>
            <person name="Li L."/>
            <person name="Wei W."/>
            <person name="Wang X."/>
            <person name="Wang C."/>
            <person name="Yang T."/>
            <person name="Huo Q."/>
            <person name="Li W."/>
            <person name="Guo W."/>
            <person name="Chen H."/>
            <person name="Zhou L."/>
            <person name="Ni X."/>
            <person name="Tian J."/>
            <person name="Zhou Y."/>
            <person name="Sheng Y."/>
            <person name="Liu T."/>
            <person name="Pan Y."/>
            <person name="Xia L."/>
            <person name="Li J."/>
            <person name="Zhao F."/>
            <person name="Cao W."/>
        </authorList>
    </citation>
    <scope>NUCLEOTIDE SEQUENCE</scope>
    <source>
        <strain evidence="1">Hyas-2018</strain>
    </source>
</reference>
<dbReference type="EMBL" id="CM023481">
    <property type="protein sequence ID" value="KAH6946739.1"/>
    <property type="molecule type" value="Genomic_DNA"/>
</dbReference>
<evidence type="ECO:0000313" key="2">
    <source>
        <dbReference type="Proteomes" id="UP000821845"/>
    </source>
</evidence>
<comment type="caution">
    <text evidence="1">The sequence shown here is derived from an EMBL/GenBank/DDBJ whole genome shotgun (WGS) entry which is preliminary data.</text>
</comment>
<proteinExistence type="predicted"/>
<evidence type="ECO:0000313" key="1">
    <source>
        <dbReference type="EMBL" id="KAH6946739.1"/>
    </source>
</evidence>
<sequence>MSKGRRLLKAEETSMLLLQQLADECLDASSSDDDDDDDDSQIYANKFAELFAEPLDVPKINGYVRNVVSNYSYKQFRSNFRLAQSACYNLIKQFEESEFFPSDRSHGGVPVKTSEEHILSFLWYAVNKASMREVAVLFDMAESTQFAVIDRVLGFLCKIAPDIIHFGLDKDALARDFQELAGFPGVIGCIDGTYIPMRCPAKKIRSTYINRHDEVSTTIHGICDSKSGFQDAFTGPPSKVHDSRVPSLSSVQQDLPTLPGVEDLLSEEEREEFTQDQLLQIREERAELNQNRQPLTDRESVLRCRGELKRNALMQQL</sequence>
<dbReference type="Proteomes" id="UP000821845">
    <property type="component" value="Chromosome 1"/>
</dbReference>
<accession>A0ACB7TKS1</accession>
<name>A0ACB7TKS1_HYAAI</name>
<organism evidence="1 2">
    <name type="scientific">Hyalomma asiaticum</name>
    <name type="common">Tick</name>
    <dbReference type="NCBI Taxonomy" id="266040"/>
    <lineage>
        <taxon>Eukaryota</taxon>
        <taxon>Metazoa</taxon>
        <taxon>Ecdysozoa</taxon>
        <taxon>Arthropoda</taxon>
        <taxon>Chelicerata</taxon>
        <taxon>Arachnida</taxon>
        <taxon>Acari</taxon>
        <taxon>Parasitiformes</taxon>
        <taxon>Ixodida</taxon>
        <taxon>Ixodoidea</taxon>
        <taxon>Ixodidae</taxon>
        <taxon>Hyalomminae</taxon>
        <taxon>Hyalomma</taxon>
    </lineage>
</organism>
<gene>
    <name evidence="1" type="ORF">HPB50_014790</name>
</gene>
<protein>
    <submittedName>
        <fullName evidence="1">Uncharacterized protein</fullName>
    </submittedName>
</protein>
<keyword evidence="2" id="KW-1185">Reference proteome</keyword>